<dbReference type="InterPro" id="IPR032623">
    <property type="entry name" value="FecR_N"/>
</dbReference>
<dbReference type="PIRSF" id="PIRSF018266">
    <property type="entry name" value="FecR"/>
    <property type="match status" value="1"/>
</dbReference>
<proteinExistence type="predicted"/>
<protein>
    <submittedName>
        <fullName evidence="3">FecR domain-containing protein</fullName>
    </submittedName>
</protein>
<evidence type="ECO:0000313" key="3">
    <source>
        <dbReference type="EMBL" id="MBM0106760.1"/>
    </source>
</evidence>
<reference evidence="3 4" key="1">
    <citation type="journal article" date="2021" name="Int. J. Syst. Evol. Microbiol.">
        <title>Steroidobacter gossypii sp. nov., isolated from soil of cotton cropping field.</title>
        <authorList>
            <person name="Huang R."/>
            <person name="Yang S."/>
            <person name="Zhen C."/>
            <person name="Liu W."/>
        </authorList>
    </citation>
    <scope>NUCLEOTIDE SEQUENCE [LARGE SCALE GENOMIC DNA]</scope>
    <source>
        <strain evidence="3 4">S1-65</strain>
    </source>
</reference>
<accession>A0ABS1X0J4</accession>
<evidence type="ECO:0000259" key="1">
    <source>
        <dbReference type="Pfam" id="PF04773"/>
    </source>
</evidence>
<dbReference type="Pfam" id="PF04773">
    <property type="entry name" value="FecR"/>
    <property type="match status" value="1"/>
</dbReference>
<keyword evidence="4" id="KW-1185">Reference proteome</keyword>
<organism evidence="3 4">
    <name type="scientific">Steroidobacter gossypii</name>
    <dbReference type="NCBI Taxonomy" id="2805490"/>
    <lineage>
        <taxon>Bacteria</taxon>
        <taxon>Pseudomonadati</taxon>
        <taxon>Pseudomonadota</taxon>
        <taxon>Gammaproteobacteria</taxon>
        <taxon>Steroidobacterales</taxon>
        <taxon>Steroidobacteraceae</taxon>
        <taxon>Steroidobacter</taxon>
    </lineage>
</organism>
<evidence type="ECO:0000313" key="4">
    <source>
        <dbReference type="Proteomes" id="UP000661077"/>
    </source>
</evidence>
<dbReference type="InterPro" id="IPR012373">
    <property type="entry name" value="Ferrdict_sens_TM"/>
</dbReference>
<name>A0ABS1X0J4_9GAMM</name>
<dbReference type="RefSeq" id="WP_203168875.1">
    <property type="nucleotide sequence ID" value="NZ_JAEVLS010000004.1"/>
</dbReference>
<dbReference type="PANTHER" id="PTHR30273">
    <property type="entry name" value="PERIPLASMIC SIGNAL SENSOR AND SIGMA FACTOR ACTIVATOR FECR-RELATED"/>
    <property type="match status" value="1"/>
</dbReference>
<sequence length="338" mass="37452">MTNVYPLPPQKRNVDEASEWLAKLDRGLSAAEQQELQAWLSQHPEHRRSLLRLAALWDKMDTLSRLSELFPSAHPRQRRRLRHSAIAASLAMVIVVGWLAVQYSAEPPSAPADPTFAEVTHLYETAIGERSTVRLPDQSVLTLNTNSLVNVTYNSVQRVLVLQRGEMSIEVAHDPRRTLSVIAGQKRVRAVGTAFNVQIIDDAQVELIVTEGTVVVDEDIERAGSAPTTPRTVTKGEKVLLGVDRETISKVSDSALSAELSWRQGNLVFRGETLAVAIAEVSRYTPIQFEIADERLKQLRIGGLFKAGDVDGLLATLKENFNIDSERLDAERVLLKAP</sequence>
<dbReference type="Proteomes" id="UP000661077">
    <property type="component" value="Unassembled WGS sequence"/>
</dbReference>
<feature type="domain" description="FecR N-terminal" evidence="2">
    <location>
        <begin position="15"/>
        <end position="55"/>
    </location>
</feature>
<evidence type="ECO:0000259" key="2">
    <source>
        <dbReference type="Pfam" id="PF16220"/>
    </source>
</evidence>
<feature type="domain" description="FecR protein" evidence="1">
    <location>
        <begin position="123"/>
        <end position="214"/>
    </location>
</feature>
<dbReference type="Gene3D" id="2.60.120.1440">
    <property type="match status" value="1"/>
</dbReference>
<dbReference type="Pfam" id="PF16220">
    <property type="entry name" value="DUF4880"/>
    <property type="match status" value="1"/>
</dbReference>
<comment type="caution">
    <text evidence="3">The sequence shown here is derived from an EMBL/GenBank/DDBJ whole genome shotgun (WGS) entry which is preliminary data.</text>
</comment>
<dbReference type="Gene3D" id="3.55.50.30">
    <property type="match status" value="1"/>
</dbReference>
<dbReference type="EMBL" id="JAEVLS010000004">
    <property type="protein sequence ID" value="MBM0106760.1"/>
    <property type="molecule type" value="Genomic_DNA"/>
</dbReference>
<dbReference type="PANTHER" id="PTHR30273:SF2">
    <property type="entry name" value="PROTEIN FECR"/>
    <property type="match status" value="1"/>
</dbReference>
<dbReference type="InterPro" id="IPR006860">
    <property type="entry name" value="FecR"/>
</dbReference>
<gene>
    <name evidence="3" type="ORF">JM946_18665</name>
</gene>